<dbReference type="AlphaFoldDB" id="A0A8F3E1X4"/>
<reference evidence="2" key="1">
    <citation type="submission" date="2021-06" db="EMBL/GenBank/DDBJ databases">
        <title>The First Complete Genome Sequence of Species Shewanella decolorationis, from a Bioremediation Competent Strain Ni1-3.</title>
        <authorList>
            <person name="Wang Y."/>
            <person name="Cai X."/>
            <person name="Mao Y."/>
        </authorList>
    </citation>
    <scope>NUCLEOTIDE SEQUENCE</scope>
    <source>
        <plasmid evidence="2">pNi1-3</plasmid>
    </source>
</reference>
<name>A0A8F3E1X4_9GAMM</name>
<keyword evidence="2" id="KW-0614">Plasmid</keyword>
<organism evidence="2 3">
    <name type="scientific">Shewanella decolorationis</name>
    <dbReference type="NCBI Taxonomy" id="256839"/>
    <lineage>
        <taxon>Bacteria</taxon>
        <taxon>Pseudomonadati</taxon>
        <taxon>Pseudomonadota</taxon>
        <taxon>Gammaproteobacteria</taxon>
        <taxon>Alteromonadales</taxon>
        <taxon>Shewanellaceae</taxon>
        <taxon>Shewanella</taxon>
    </lineage>
</organism>
<feature type="signal peptide" evidence="1">
    <location>
        <begin position="1"/>
        <end position="22"/>
    </location>
</feature>
<sequence>MMKKFAKVAVFLASMMSVNVSANSKPDSVCPDAGYFSNLINSFCWSCTLPFNLAGFSDNVPKGANSSRLCSCSDALGVPELGVSLGYWSPDHLVEVSATPWCSPTLGGTLLQNDMTMRGRASNPETQSAETVSFLHYNYIINPVFKMLGLFLLPECDTSPGYFDLDIAYMSILDVTYENSALSFLFTPDAIPIANPVGRAICVADGMITASSGSANEALWFCAGLDGPLYPLTGFIGADNDFIRNTQLITTRSLAALHRRGLARKTYGKEAMCNAEYSPMIPKAQYKISMMYPSPEANPAAASAVKPTKAFNIEDLQNPETGNYDNSEDKNKSTLDGSWDECCHPLGWPTIWWGSGRKSPGNGKDQHAVYSIFRYTDCCVRVQ</sequence>
<dbReference type="Pfam" id="PF06834">
    <property type="entry name" value="TraU"/>
    <property type="match status" value="1"/>
</dbReference>
<evidence type="ECO:0000313" key="2">
    <source>
        <dbReference type="EMBL" id="QWY79204.1"/>
    </source>
</evidence>
<keyword evidence="1" id="KW-0732">Signal</keyword>
<feature type="chain" id="PRO_5034118549" evidence="1">
    <location>
        <begin position="23"/>
        <end position="383"/>
    </location>
</feature>
<dbReference type="EMBL" id="CP076856">
    <property type="protein sequence ID" value="QWY79204.1"/>
    <property type="molecule type" value="Genomic_DNA"/>
</dbReference>
<dbReference type="InterPro" id="IPR009649">
    <property type="entry name" value="TraU"/>
</dbReference>
<geneLocation type="plasmid" evidence="2 3">
    <name>pNi1-3</name>
</geneLocation>
<protein>
    <submittedName>
        <fullName evidence="2">TraU family protein</fullName>
    </submittedName>
</protein>
<evidence type="ECO:0000313" key="3">
    <source>
        <dbReference type="Proteomes" id="UP000321124"/>
    </source>
</evidence>
<proteinExistence type="predicted"/>
<accession>A0A8F3E1X4</accession>
<evidence type="ECO:0000256" key="1">
    <source>
        <dbReference type="SAM" id="SignalP"/>
    </source>
</evidence>
<dbReference type="KEGG" id="sdeo:D0436_25020"/>
<gene>
    <name evidence="2" type="ORF">D0436_25020</name>
</gene>
<dbReference type="Proteomes" id="UP000321124">
    <property type="component" value="Plasmid pNi1-3"/>
</dbReference>